<dbReference type="GO" id="GO:0015252">
    <property type="term" value="F:proton channel activity"/>
    <property type="evidence" value="ECO:0007669"/>
    <property type="project" value="InterPro"/>
</dbReference>
<feature type="compositionally biased region" description="Polar residues" evidence="11">
    <location>
        <begin position="165"/>
        <end position="176"/>
    </location>
</feature>
<feature type="transmembrane region" description="Helical" evidence="12">
    <location>
        <begin position="253"/>
        <end position="272"/>
    </location>
</feature>
<keyword evidence="14" id="KW-1185">Reference proteome</keyword>
<name>A0AAV2Q4S3_MEGNR</name>
<evidence type="ECO:0000313" key="13">
    <source>
        <dbReference type="EMBL" id="CAL4069071.1"/>
    </source>
</evidence>
<keyword evidence="5 12" id="KW-0812">Transmembrane</keyword>
<evidence type="ECO:0000313" key="14">
    <source>
        <dbReference type="Proteomes" id="UP001497623"/>
    </source>
</evidence>
<feature type="transmembrane region" description="Helical" evidence="12">
    <location>
        <begin position="356"/>
        <end position="375"/>
    </location>
</feature>
<evidence type="ECO:0000256" key="11">
    <source>
        <dbReference type="SAM" id="MobiDB-lite"/>
    </source>
</evidence>
<proteinExistence type="inferred from homology"/>
<keyword evidence="7 12" id="KW-1133">Transmembrane helix</keyword>
<evidence type="ECO:0000256" key="5">
    <source>
        <dbReference type="ARBA" id="ARBA00022692"/>
    </source>
</evidence>
<feature type="non-terminal residue" evidence="13">
    <location>
        <position position="409"/>
    </location>
</feature>
<dbReference type="GO" id="GO:0005886">
    <property type="term" value="C:plasma membrane"/>
    <property type="evidence" value="ECO:0007669"/>
    <property type="project" value="UniProtKB-SubCell"/>
</dbReference>
<gene>
    <name evidence="13" type="ORF">MNOR_LOCUS7604</name>
</gene>
<keyword evidence="4" id="KW-1003">Cell membrane</keyword>
<dbReference type="EMBL" id="CAXKWB010003380">
    <property type="protein sequence ID" value="CAL4069071.1"/>
    <property type="molecule type" value="Genomic_DNA"/>
</dbReference>
<keyword evidence="3" id="KW-0813">Transport</keyword>
<evidence type="ECO:0000256" key="8">
    <source>
        <dbReference type="ARBA" id="ARBA00023065"/>
    </source>
</evidence>
<dbReference type="InterPro" id="IPR004878">
    <property type="entry name" value="Otopetrin"/>
</dbReference>
<keyword evidence="9 12" id="KW-0472">Membrane</keyword>
<evidence type="ECO:0000256" key="2">
    <source>
        <dbReference type="ARBA" id="ARBA00006513"/>
    </source>
</evidence>
<dbReference type="Proteomes" id="UP001497623">
    <property type="component" value="Unassembled WGS sequence"/>
</dbReference>
<evidence type="ECO:0000256" key="1">
    <source>
        <dbReference type="ARBA" id="ARBA00004651"/>
    </source>
</evidence>
<comment type="similarity">
    <text evidence="2">Belongs to the otopetrin family.</text>
</comment>
<comment type="subcellular location">
    <subcellularLocation>
        <location evidence="1">Cell membrane</location>
        <topology evidence="1">Multi-pass membrane protein</topology>
    </subcellularLocation>
</comment>
<protein>
    <submittedName>
        <fullName evidence="13">Uncharacterized protein</fullName>
    </submittedName>
</protein>
<sequence length="409" mass="45114">MFIKESEPDGTSSKSVSVCSITVCHEPETYSDEEFPDSDESVCSQIQEVRPSLASIFFGLTNSANEEKKAGQSKQKSRWVGSQVQANGGSVGSTTSPSTAPASGPLKTIPCIVVSPETSDDEGGFDWDSKKNDQALPFIDTSTNEGGENGESDNKTPDSVDDDSNQSVIAPLSPTNEGRRHSYTSLPDRQRMTSLDIPRKKTRRNSINDMMLRAGSQMNLSRTPSRLNINHGGHYSDWRSEAKDSLICTLSALYAKLLFVIGLAFPVADIISGSGIPKSLFMGYYLYLYMGSLIFMAYVYFFLLNSTHNYTAALKNKLLELRRMCMRNRPELEKASIAPSYKPPKYTYSEHDHGSMYLKLGCVLFGIGGMIFSGLEVGQFFEVEHEPDSDCGNVLLFWVPGACLLFTFI</sequence>
<keyword evidence="8" id="KW-0406">Ion transport</keyword>
<dbReference type="Pfam" id="PF03189">
    <property type="entry name" value="Otopetrin"/>
    <property type="match status" value="1"/>
</dbReference>
<evidence type="ECO:0000256" key="9">
    <source>
        <dbReference type="ARBA" id="ARBA00023136"/>
    </source>
</evidence>
<evidence type="ECO:0000256" key="12">
    <source>
        <dbReference type="SAM" id="Phobius"/>
    </source>
</evidence>
<evidence type="ECO:0000256" key="4">
    <source>
        <dbReference type="ARBA" id="ARBA00022475"/>
    </source>
</evidence>
<feature type="transmembrane region" description="Helical" evidence="12">
    <location>
        <begin position="284"/>
        <end position="303"/>
    </location>
</feature>
<feature type="compositionally biased region" description="Low complexity" evidence="11">
    <location>
        <begin position="92"/>
        <end position="105"/>
    </location>
</feature>
<reference evidence="13 14" key="1">
    <citation type="submission" date="2024-05" db="EMBL/GenBank/DDBJ databases">
        <authorList>
            <person name="Wallberg A."/>
        </authorList>
    </citation>
    <scope>NUCLEOTIDE SEQUENCE [LARGE SCALE GENOMIC DNA]</scope>
</reference>
<dbReference type="PANTHER" id="PTHR21522">
    <property type="entry name" value="PROTON CHANNEL OTOP"/>
    <property type="match status" value="1"/>
</dbReference>
<evidence type="ECO:0000256" key="10">
    <source>
        <dbReference type="ARBA" id="ARBA00023303"/>
    </source>
</evidence>
<organism evidence="13 14">
    <name type="scientific">Meganyctiphanes norvegica</name>
    <name type="common">Northern krill</name>
    <name type="synonym">Thysanopoda norvegica</name>
    <dbReference type="NCBI Taxonomy" id="48144"/>
    <lineage>
        <taxon>Eukaryota</taxon>
        <taxon>Metazoa</taxon>
        <taxon>Ecdysozoa</taxon>
        <taxon>Arthropoda</taxon>
        <taxon>Crustacea</taxon>
        <taxon>Multicrustacea</taxon>
        <taxon>Malacostraca</taxon>
        <taxon>Eumalacostraca</taxon>
        <taxon>Eucarida</taxon>
        <taxon>Euphausiacea</taxon>
        <taxon>Euphausiidae</taxon>
        <taxon>Meganyctiphanes</taxon>
    </lineage>
</organism>
<evidence type="ECO:0000256" key="7">
    <source>
        <dbReference type="ARBA" id="ARBA00022989"/>
    </source>
</evidence>
<feature type="region of interest" description="Disordered" evidence="11">
    <location>
        <begin position="67"/>
        <end position="199"/>
    </location>
</feature>
<dbReference type="AlphaFoldDB" id="A0AAV2Q4S3"/>
<evidence type="ECO:0000256" key="3">
    <source>
        <dbReference type="ARBA" id="ARBA00022448"/>
    </source>
</evidence>
<keyword evidence="6" id="KW-0375">Hydrogen ion transport</keyword>
<keyword evidence="10" id="KW-0407">Ion channel</keyword>
<dbReference type="PANTHER" id="PTHR21522:SF61">
    <property type="entry name" value="PROTON CHANNEL OTOPLC"/>
    <property type="match status" value="1"/>
</dbReference>
<accession>A0AAV2Q4S3</accession>
<evidence type="ECO:0000256" key="6">
    <source>
        <dbReference type="ARBA" id="ARBA00022781"/>
    </source>
</evidence>
<comment type="caution">
    <text evidence="13">The sequence shown here is derived from an EMBL/GenBank/DDBJ whole genome shotgun (WGS) entry which is preliminary data.</text>
</comment>